<accession>A0A3N7HLT9</accession>
<dbReference type="OrthoDB" id="9760689at2"/>
<gene>
    <name evidence="3" type="ORF">DZC73_27045</name>
</gene>
<evidence type="ECO:0000256" key="2">
    <source>
        <dbReference type="ARBA" id="ARBA00022679"/>
    </source>
</evidence>
<dbReference type="GO" id="GO:0008168">
    <property type="term" value="F:methyltransferase activity"/>
    <property type="evidence" value="ECO:0007669"/>
    <property type="project" value="UniProtKB-KW"/>
</dbReference>
<dbReference type="InterPro" id="IPR029063">
    <property type="entry name" value="SAM-dependent_MTases_sf"/>
</dbReference>
<dbReference type="EMBL" id="QUSW01000010">
    <property type="protein sequence ID" value="RQP21571.1"/>
    <property type="molecule type" value="Genomic_DNA"/>
</dbReference>
<name>A0A3N7HLT9_9BURK</name>
<dbReference type="PANTHER" id="PTHR13090:SF1">
    <property type="entry name" value="ARGININE-HYDROXYLASE NDUFAF5, MITOCHONDRIAL"/>
    <property type="match status" value="1"/>
</dbReference>
<dbReference type="Gene3D" id="3.40.50.150">
    <property type="entry name" value="Vaccinia Virus protein VP39"/>
    <property type="match status" value="1"/>
</dbReference>
<dbReference type="AlphaFoldDB" id="A0A3N7HLT9"/>
<keyword evidence="4" id="KW-1185">Reference proteome</keyword>
<comment type="caution">
    <text evidence="3">The sequence shown here is derived from an EMBL/GenBank/DDBJ whole genome shotgun (WGS) entry which is preliminary data.</text>
</comment>
<sequence length="301" mass="33470">MPEPTSPDARGLDARAVDAAVRRLSRSPGPAWLHAEVARRMAERLQIVRLQPARLIEWWSFLGAGGELLAKAYPEAERVLVEPSEAFAQRSREATRAAWWSPRRWRKDEVAVVVDGESTGAPAQLLWANMMLHAVQDPPALMARWQQALAADGFVMFSCLGPDTARELRALYARLGWPDPTPAFVDMHDLGDMLVQAGFADPVMDQETIILNWATPQAMLEELRGLGANASPLRFQGLRTPRWRRRLEEALAGTAGPDGRVSLRFEVAYGHAFKALPKAPPGQPTTVSLDEMRSLVRSRRK</sequence>
<evidence type="ECO:0000256" key="1">
    <source>
        <dbReference type="ARBA" id="ARBA00022603"/>
    </source>
</evidence>
<dbReference type="GO" id="GO:0032259">
    <property type="term" value="P:methylation"/>
    <property type="evidence" value="ECO:0007669"/>
    <property type="project" value="UniProtKB-KW"/>
</dbReference>
<dbReference type="PANTHER" id="PTHR13090">
    <property type="entry name" value="ARGININE-HYDROXYLASE NDUFAF5, MITOCHONDRIAL"/>
    <property type="match status" value="1"/>
</dbReference>
<dbReference type="Proteomes" id="UP000267464">
    <property type="component" value="Unassembled WGS sequence"/>
</dbReference>
<proteinExistence type="predicted"/>
<keyword evidence="1 3" id="KW-0489">Methyltransferase</keyword>
<dbReference type="InterPro" id="IPR050602">
    <property type="entry name" value="Malonyl-ACP_OMT"/>
</dbReference>
<reference evidence="3 4" key="2">
    <citation type="submission" date="2018-12" db="EMBL/GenBank/DDBJ databases">
        <title>Rhizobacter gummiphilus sp. nov., a rubber-degrading bacterium isolated from the soil of a botanical garden in Japan.</title>
        <authorList>
            <person name="Shunsuke S.S."/>
        </authorList>
    </citation>
    <scope>NUCLEOTIDE SEQUENCE [LARGE SCALE GENOMIC DNA]</scope>
    <source>
        <strain evidence="3 4">S-16</strain>
    </source>
</reference>
<protein>
    <submittedName>
        <fullName evidence="3">Methyltransferase domain-containing protein</fullName>
    </submittedName>
</protein>
<evidence type="ECO:0000313" key="3">
    <source>
        <dbReference type="EMBL" id="RQP21571.1"/>
    </source>
</evidence>
<dbReference type="Pfam" id="PF13489">
    <property type="entry name" value="Methyltransf_23"/>
    <property type="match status" value="1"/>
</dbReference>
<dbReference type="RefSeq" id="WP_124543513.1">
    <property type="nucleotide sequence ID" value="NZ_QUSW01000010.1"/>
</dbReference>
<organism evidence="3 4">
    <name type="scientific">Piscinibacter terrae</name>
    <dbReference type="NCBI Taxonomy" id="2496871"/>
    <lineage>
        <taxon>Bacteria</taxon>
        <taxon>Pseudomonadati</taxon>
        <taxon>Pseudomonadota</taxon>
        <taxon>Betaproteobacteria</taxon>
        <taxon>Burkholderiales</taxon>
        <taxon>Sphaerotilaceae</taxon>
        <taxon>Piscinibacter</taxon>
    </lineage>
</organism>
<evidence type="ECO:0000313" key="4">
    <source>
        <dbReference type="Proteomes" id="UP000267464"/>
    </source>
</evidence>
<dbReference type="SUPFAM" id="SSF53335">
    <property type="entry name" value="S-adenosyl-L-methionine-dependent methyltransferases"/>
    <property type="match status" value="1"/>
</dbReference>
<keyword evidence="2 3" id="KW-0808">Transferase</keyword>
<reference evidence="3 4" key="1">
    <citation type="submission" date="2018-08" db="EMBL/GenBank/DDBJ databases">
        <authorList>
            <person name="Khan S.A."/>
            <person name="Jeon C.O."/>
            <person name="Chun B.H."/>
            <person name="Jeong S.E."/>
        </authorList>
    </citation>
    <scope>NUCLEOTIDE SEQUENCE [LARGE SCALE GENOMIC DNA]</scope>
    <source>
        <strain evidence="3 4">S-16</strain>
    </source>
</reference>